<dbReference type="OrthoDB" id="65722at2"/>
<keyword evidence="3" id="KW-1185">Reference proteome</keyword>
<gene>
    <name evidence="2" type="ORF">SAMN02982922_3858</name>
</gene>
<evidence type="ECO:0000313" key="3">
    <source>
        <dbReference type="Proteomes" id="UP000193083"/>
    </source>
</evidence>
<evidence type="ECO:0000256" key="1">
    <source>
        <dbReference type="SAM" id="SignalP"/>
    </source>
</evidence>
<accession>A0A1X7PFA7</accession>
<dbReference type="Proteomes" id="UP000193083">
    <property type="component" value="Unassembled WGS sequence"/>
</dbReference>
<name>A0A1X7PFA7_9HYPH</name>
<evidence type="ECO:0000313" key="2">
    <source>
        <dbReference type="EMBL" id="SMH49130.1"/>
    </source>
</evidence>
<feature type="signal peptide" evidence="1">
    <location>
        <begin position="1"/>
        <end position="21"/>
    </location>
</feature>
<sequence>MQMNRPVLLATSLLSSASAFAGDTATPQVLGFSPDGKVFAFEEYGIQDGSGFPYANRFYIDTATDSFVSGSPIRVRIDDEAAGVSMARAQAREKGEAIVPEPTLVANPGVTAGWNAVTEFSADPFRMAVYPRPIFPPIDSPVEFRLEEIPMAASGSCEGLVDVAGFRLVTIDPTPGGQTTLVHEDASLPASRNCPQGYRIGGIQTFHPQGGDPVFAVIIAVRSVGFEGPDHRWIAVTGRL</sequence>
<reference evidence="2 3" key="1">
    <citation type="submission" date="2017-04" db="EMBL/GenBank/DDBJ databases">
        <authorList>
            <person name="Afonso C.L."/>
            <person name="Miller P.J."/>
            <person name="Scott M.A."/>
            <person name="Spackman E."/>
            <person name="Goraichik I."/>
            <person name="Dimitrov K.M."/>
            <person name="Suarez D.L."/>
            <person name="Swayne D.E."/>
        </authorList>
    </citation>
    <scope>NUCLEOTIDE SEQUENCE [LARGE SCALE GENOMIC DNA]</scope>
    <source>
        <strain evidence="2 3">B5P</strain>
    </source>
</reference>
<feature type="chain" id="PRO_5013276483" evidence="1">
    <location>
        <begin position="22"/>
        <end position="240"/>
    </location>
</feature>
<dbReference type="AlphaFoldDB" id="A0A1X7PFA7"/>
<protein>
    <submittedName>
        <fullName evidence="2">Predicted secreted protein</fullName>
    </submittedName>
</protein>
<dbReference type="Pfam" id="PF10016">
    <property type="entry name" value="DUF2259"/>
    <property type="match status" value="1"/>
</dbReference>
<keyword evidence="1" id="KW-0732">Signal</keyword>
<organism evidence="2 3">
    <name type="scientific">Mesorhizobium australicum</name>
    <dbReference type="NCBI Taxonomy" id="536018"/>
    <lineage>
        <taxon>Bacteria</taxon>
        <taxon>Pseudomonadati</taxon>
        <taxon>Pseudomonadota</taxon>
        <taxon>Alphaproteobacteria</taxon>
        <taxon>Hyphomicrobiales</taxon>
        <taxon>Phyllobacteriaceae</taxon>
        <taxon>Mesorhizobium</taxon>
    </lineage>
</organism>
<proteinExistence type="predicted"/>
<dbReference type="EMBL" id="FXBL01000004">
    <property type="protein sequence ID" value="SMH49130.1"/>
    <property type="molecule type" value="Genomic_DNA"/>
</dbReference>
<dbReference type="InterPro" id="IPR018725">
    <property type="entry name" value="DUF2259_secreted"/>
</dbReference>